<dbReference type="Proteomes" id="UP000789525">
    <property type="component" value="Unassembled WGS sequence"/>
</dbReference>
<sequence>MTTTSYTSQSENPNLQSMYDRVSGSPKREYMDGITPNSTSHVYAERDNTTPSHQITQITDRVYNKVDPEATDIKQINGSSKSTRSSKTSHRHGTLASDTNSPWPSSLNEDNISSEHYKITQDADFLWRRSWGVVDIPFVNKILKRTPSIVVNRNDFTPSSPAKNLKEKILKDDLSVEEIDTMVVTLLAKKQKIESVEREDELDILFDFLSRTKIKKQELLTQTTKEIECLKEDLVSIQQEMDYRSQLNKGKKHEEGEKVAESDISHTEARSANDEREIIEDERKELDQTRKRKHTTFTRYSSFRLVNTLRYADLFNTSSIVSTIEFDRDDEYFATAGVTKKIKIFEYANIERNNYEDAFGGLASGNIRDGAGGTRKIMDTFLTYPIREMNCRTAYPGIIILNPKSQVLIMMELFLYGMLTLEVKSSHSTSMRNARGVWTLEEWILRIKIWSTNQKNSVFTLESNANLWDIDTQTCTRTYTGHINEKNFVGLSTSSDWIGCGSEDNSVVAYYKTLSKPVVKFKFGSINPVTGEETVDVDSSLFVSSVCWKNNSNTLLAANSQGTIKVLELE</sequence>
<evidence type="ECO:0000313" key="2">
    <source>
        <dbReference type="Proteomes" id="UP000789525"/>
    </source>
</evidence>
<keyword evidence="2" id="KW-1185">Reference proteome</keyword>
<organism evidence="1 2">
    <name type="scientific">Acaulospora colombiana</name>
    <dbReference type="NCBI Taxonomy" id="27376"/>
    <lineage>
        <taxon>Eukaryota</taxon>
        <taxon>Fungi</taxon>
        <taxon>Fungi incertae sedis</taxon>
        <taxon>Mucoromycota</taxon>
        <taxon>Glomeromycotina</taxon>
        <taxon>Glomeromycetes</taxon>
        <taxon>Diversisporales</taxon>
        <taxon>Acaulosporaceae</taxon>
        <taxon>Acaulospora</taxon>
    </lineage>
</organism>
<comment type="caution">
    <text evidence="1">The sequence shown here is derived from an EMBL/GenBank/DDBJ whole genome shotgun (WGS) entry which is preliminary data.</text>
</comment>
<reference evidence="1" key="1">
    <citation type="submission" date="2021-06" db="EMBL/GenBank/DDBJ databases">
        <authorList>
            <person name="Kallberg Y."/>
            <person name="Tangrot J."/>
            <person name="Rosling A."/>
        </authorList>
    </citation>
    <scope>NUCLEOTIDE SEQUENCE</scope>
    <source>
        <strain evidence="1">CL356</strain>
    </source>
</reference>
<accession>A0ACA9L0W8</accession>
<protein>
    <submittedName>
        <fullName evidence="1">13711_t:CDS:1</fullName>
    </submittedName>
</protein>
<proteinExistence type="predicted"/>
<evidence type="ECO:0000313" key="1">
    <source>
        <dbReference type="EMBL" id="CAG8504757.1"/>
    </source>
</evidence>
<dbReference type="EMBL" id="CAJVPT010004153">
    <property type="protein sequence ID" value="CAG8504757.1"/>
    <property type="molecule type" value="Genomic_DNA"/>
</dbReference>
<gene>
    <name evidence="1" type="ORF">ACOLOM_LOCUS2956</name>
</gene>
<name>A0ACA9L0W8_9GLOM</name>